<feature type="region of interest" description="Disordered" evidence="1">
    <location>
        <begin position="313"/>
        <end position="385"/>
    </location>
</feature>
<dbReference type="EC" id="2.4.-.-" evidence="4"/>
<dbReference type="InterPro" id="IPR031304">
    <property type="entry name" value="SLT_2"/>
</dbReference>
<keyword evidence="2" id="KW-0732">Signal</keyword>
<evidence type="ECO:0000256" key="2">
    <source>
        <dbReference type="SAM" id="SignalP"/>
    </source>
</evidence>
<comment type="caution">
    <text evidence="4">The sequence shown here is derived from an EMBL/GenBank/DDBJ whole genome shotgun (WGS) entry which is preliminary data.</text>
</comment>
<keyword evidence="4" id="KW-0808">Transferase</keyword>
<dbReference type="Gene3D" id="1.10.530.10">
    <property type="match status" value="1"/>
</dbReference>
<dbReference type="PANTHER" id="PTHR30163:SF8">
    <property type="entry name" value="LYTIC MUREIN TRANSGLYCOSYLASE"/>
    <property type="match status" value="1"/>
</dbReference>
<reference evidence="4 5" key="1">
    <citation type="submission" date="2023-10" db="EMBL/GenBank/DDBJ databases">
        <title>Development of a sustainable strategy for remediation of hydrocarbon-contaminated territories based on the waste exchange concept.</title>
        <authorList>
            <person name="Krivoruchko A."/>
        </authorList>
    </citation>
    <scope>NUCLEOTIDE SEQUENCE [LARGE SCALE GENOMIC DNA]</scope>
    <source>
        <strain evidence="4 5">IEGM 1203</strain>
    </source>
</reference>
<dbReference type="EMBL" id="JAWLKB010000002">
    <property type="protein sequence ID" value="MDV6266427.1"/>
    <property type="molecule type" value="Genomic_DNA"/>
</dbReference>
<dbReference type="GO" id="GO:0016757">
    <property type="term" value="F:glycosyltransferase activity"/>
    <property type="evidence" value="ECO:0007669"/>
    <property type="project" value="UniProtKB-KW"/>
</dbReference>
<dbReference type="Proteomes" id="UP001185927">
    <property type="component" value="Unassembled WGS sequence"/>
</dbReference>
<feature type="compositionally biased region" description="Low complexity" evidence="1">
    <location>
        <begin position="362"/>
        <end position="384"/>
    </location>
</feature>
<dbReference type="CDD" id="cd13399">
    <property type="entry name" value="Slt35-like"/>
    <property type="match status" value="1"/>
</dbReference>
<dbReference type="InterPro" id="IPR023346">
    <property type="entry name" value="Lysozyme-like_dom_sf"/>
</dbReference>
<proteinExistence type="predicted"/>
<evidence type="ECO:0000259" key="3">
    <source>
        <dbReference type="Pfam" id="PF13406"/>
    </source>
</evidence>
<evidence type="ECO:0000256" key="1">
    <source>
        <dbReference type="SAM" id="MobiDB-lite"/>
    </source>
</evidence>
<feature type="domain" description="Transglycosylase SLT" evidence="3">
    <location>
        <begin position="192"/>
        <end position="236"/>
    </location>
</feature>
<gene>
    <name evidence="4" type="ORF">R3Q16_07415</name>
</gene>
<feature type="chain" id="PRO_5045489813" evidence="2">
    <location>
        <begin position="32"/>
        <end position="497"/>
    </location>
</feature>
<name>A0ABU4BQC2_RHOGO</name>
<feature type="compositionally biased region" description="Low complexity" evidence="1">
    <location>
        <begin position="322"/>
        <end position="335"/>
    </location>
</feature>
<feature type="signal peptide" evidence="2">
    <location>
        <begin position="1"/>
        <end position="31"/>
    </location>
</feature>
<evidence type="ECO:0000313" key="5">
    <source>
        <dbReference type="Proteomes" id="UP001185927"/>
    </source>
</evidence>
<keyword evidence="4" id="KW-0328">Glycosyltransferase</keyword>
<feature type="region of interest" description="Disordered" evidence="1">
    <location>
        <begin position="441"/>
        <end position="481"/>
    </location>
</feature>
<organism evidence="4 5">
    <name type="scientific">Rhodococcus globerulus</name>
    <dbReference type="NCBI Taxonomy" id="33008"/>
    <lineage>
        <taxon>Bacteria</taxon>
        <taxon>Bacillati</taxon>
        <taxon>Actinomycetota</taxon>
        <taxon>Actinomycetes</taxon>
        <taxon>Mycobacteriales</taxon>
        <taxon>Nocardiaceae</taxon>
        <taxon>Rhodococcus</taxon>
    </lineage>
</organism>
<dbReference type="InterPro" id="IPR043426">
    <property type="entry name" value="MltB-like"/>
</dbReference>
<evidence type="ECO:0000313" key="4">
    <source>
        <dbReference type="EMBL" id="MDV6266427.1"/>
    </source>
</evidence>
<dbReference type="PANTHER" id="PTHR30163">
    <property type="entry name" value="MEMBRANE-BOUND LYTIC MUREIN TRANSGLYCOSYLASE B"/>
    <property type="match status" value="1"/>
</dbReference>
<keyword evidence="5" id="KW-1185">Reference proteome</keyword>
<sequence>MGTPNPGYQQRGIVRVRGLIAASTLLGGLLAATGPAALTAGSAPATGSPIPIALAGNAVNAADSPDFLPTPRTVRTQRSAPPSTTATTTALDPAAATVVLTSLGIPEIVLNAYRSAELVMMTEAPGCGVPWHLLAGIGRIESGHANGGRTTSVGTTVTPIFGPVLDGRLAGNQIITDTDKGLIDGDPTHDRAVGPMQFIPSTWAHYASDGNGDGVTDPNNVFDAALSAAKYLCSGGLDLRNLDQETKAVLRYNNSAAYAANVIMWSTAYKSGVLPSGSLPYTGGINTGSINTGSSDATSTAAILAAAAAVDPTAEKKDGDQATAAATPAPLLPGLPDMPALSPDLQALIPPGVLPTTPNPSAPGLASPAAPGPATTPQAPTGPIIPLPVLTSRGLVWPILTPTGWTWPDDMCVILPDPVALAQLQPGIHLPCAVPTAEASATTPAPATDATTTTPSSVPATTSDAAPAAVAPSPAAAPAPAPAPAPLLPGLPFMPVA</sequence>
<dbReference type="Pfam" id="PF13406">
    <property type="entry name" value="SLT_2"/>
    <property type="match status" value="1"/>
</dbReference>
<feature type="compositionally biased region" description="Low complexity" evidence="1">
    <location>
        <begin position="441"/>
        <end position="474"/>
    </location>
</feature>
<protein>
    <submittedName>
        <fullName evidence="4">Lytic murein transglycosylase</fullName>
        <ecNumber evidence="4">2.4.-.-</ecNumber>
    </submittedName>
</protein>
<accession>A0ABU4BQC2</accession>
<dbReference type="SUPFAM" id="SSF53955">
    <property type="entry name" value="Lysozyme-like"/>
    <property type="match status" value="1"/>
</dbReference>